<proteinExistence type="predicted"/>
<dbReference type="STRING" id="1331007.AALB_1640"/>
<dbReference type="EMBL" id="BARX01000009">
    <property type="protein sequence ID" value="GAD01560.1"/>
    <property type="molecule type" value="Genomic_DNA"/>
</dbReference>
<protein>
    <submittedName>
        <fullName evidence="1">Uncharacterized protein</fullName>
    </submittedName>
</protein>
<evidence type="ECO:0000313" key="2">
    <source>
        <dbReference type="Proteomes" id="UP000014461"/>
    </source>
</evidence>
<sequence>MTQATNARFDLAASFYQHRRLTILITEPFVYEVPMDIV</sequence>
<accession>R9PJN6</accession>
<keyword evidence="2" id="KW-1185">Reference proteome</keyword>
<dbReference type="Proteomes" id="UP000014461">
    <property type="component" value="Unassembled WGS sequence"/>
</dbReference>
<name>R9PJN6_AGAAL</name>
<comment type="caution">
    <text evidence="1">The sequence shown here is derived from an EMBL/GenBank/DDBJ whole genome shotgun (WGS) entry which is preliminary data.</text>
</comment>
<evidence type="ECO:0000313" key="1">
    <source>
        <dbReference type="EMBL" id="GAD01560.1"/>
    </source>
</evidence>
<gene>
    <name evidence="1" type="ORF">AALB_1640</name>
</gene>
<dbReference type="AlphaFoldDB" id="R9PJN6"/>
<reference evidence="1" key="1">
    <citation type="journal article" date="2013" name="Genome Announc.">
        <title>Draft Genome Sequence of Agarivorans albus Strain MKT 106T, an Agarolytic Marine Bacterium.</title>
        <authorList>
            <person name="Yasuike M."/>
            <person name="Nakamura Y."/>
            <person name="Kai W."/>
            <person name="Fujiwara A."/>
            <person name="Fukui Y."/>
            <person name="Satomi M."/>
            <person name="Sano M."/>
        </authorList>
    </citation>
    <scope>NUCLEOTIDE SEQUENCE [LARGE SCALE GENOMIC DNA]</scope>
</reference>
<organism evidence="1 2">
    <name type="scientific">Agarivorans albus MKT 106</name>
    <dbReference type="NCBI Taxonomy" id="1331007"/>
    <lineage>
        <taxon>Bacteria</taxon>
        <taxon>Pseudomonadati</taxon>
        <taxon>Pseudomonadota</taxon>
        <taxon>Gammaproteobacteria</taxon>
        <taxon>Alteromonadales</taxon>
        <taxon>Alteromonadaceae</taxon>
        <taxon>Agarivorans</taxon>
    </lineage>
</organism>